<keyword evidence="2" id="KW-0472">Membrane</keyword>
<evidence type="ECO:0000313" key="4">
    <source>
        <dbReference type="Proteomes" id="UP001165962"/>
    </source>
</evidence>
<accession>A0ABX0J1L6</accession>
<protein>
    <submittedName>
        <fullName evidence="3">Uncharacterized protein</fullName>
    </submittedName>
</protein>
<name>A0ABX0J1L6_9BACL</name>
<proteinExistence type="predicted"/>
<organism evidence="3 4">
    <name type="scientific">Paenibacillus agricola</name>
    <dbReference type="NCBI Taxonomy" id="2716264"/>
    <lineage>
        <taxon>Bacteria</taxon>
        <taxon>Bacillati</taxon>
        <taxon>Bacillota</taxon>
        <taxon>Bacilli</taxon>
        <taxon>Bacillales</taxon>
        <taxon>Paenibacillaceae</taxon>
        <taxon>Paenibacillus</taxon>
    </lineage>
</organism>
<keyword evidence="4" id="KW-1185">Reference proteome</keyword>
<keyword evidence="2" id="KW-0812">Transmembrane</keyword>
<keyword evidence="2" id="KW-1133">Transmembrane helix</keyword>
<sequence>MELTAMVLNRGCSRINLTARGLRRDELKLIPKRSVSIDNKKRNKLISLLFIFLLAIIVIPFVALPAFAATLLSDDFEAYSSFPSGSSTNASGNGTWSTPLQAPTLHS</sequence>
<evidence type="ECO:0000256" key="2">
    <source>
        <dbReference type="SAM" id="Phobius"/>
    </source>
</evidence>
<feature type="compositionally biased region" description="Low complexity" evidence="1">
    <location>
        <begin position="84"/>
        <end position="98"/>
    </location>
</feature>
<evidence type="ECO:0000313" key="3">
    <source>
        <dbReference type="EMBL" id="NHN30017.1"/>
    </source>
</evidence>
<dbReference type="RefSeq" id="WP_166148661.1">
    <property type="nucleotide sequence ID" value="NZ_JAAOIW010000003.1"/>
</dbReference>
<feature type="transmembrane region" description="Helical" evidence="2">
    <location>
        <begin position="45"/>
        <end position="72"/>
    </location>
</feature>
<comment type="caution">
    <text evidence="3">The sequence shown here is derived from an EMBL/GenBank/DDBJ whole genome shotgun (WGS) entry which is preliminary data.</text>
</comment>
<feature type="region of interest" description="Disordered" evidence="1">
    <location>
        <begin position="83"/>
        <end position="107"/>
    </location>
</feature>
<evidence type="ECO:0000256" key="1">
    <source>
        <dbReference type="SAM" id="MobiDB-lite"/>
    </source>
</evidence>
<reference evidence="3" key="1">
    <citation type="submission" date="2020-03" db="EMBL/GenBank/DDBJ databases">
        <title>Draft sequencing of Paenibacilllus sp. S3N08.</title>
        <authorList>
            <person name="Kim D.-U."/>
        </authorList>
    </citation>
    <scope>NUCLEOTIDE SEQUENCE</scope>
    <source>
        <strain evidence="3">S3N08</strain>
    </source>
</reference>
<dbReference type="EMBL" id="JAAOIW010000003">
    <property type="protein sequence ID" value="NHN30017.1"/>
    <property type="molecule type" value="Genomic_DNA"/>
</dbReference>
<dbReference type="Proteomes" id="UP001165962">
    <property type="component" value="Unassembled WGS sequence"/>
</dbReference>
<gene>
    <name evidence="3" type="ORF">G9U52_09240</name>
</gene>